<dbReference type="GO" id="GO:0003677">
    <property type="term" value="F:DNA binding"/>
    <property type="evidence" value="ECO:0007669"/>
    <property type="project" value="UniProtKB-KW"/>
</dbReference>
<dbReference type="GO" id="GO:0009307">
    <property type="term" value="P:DNA restriction-modification system"/>
    <property type="evidence" value="ECO:0007669"/>
    <property type="project" value="UniProtKB-KW"/>
</dbReference>
<evidence type="ECO:0000256" key="2">
    <source>
        <dbReference type="ARBA" id="ARBA00012185"/>
    </source>
</evidence>
<evidence type="ECO:0000256" key="8">
    <source>
        <dbReference type="ARBA" id="ARBA00049120"/>
    </source>
</evidence>
<dbReference type="Pfam" id="PF01555">
    <property type="entry name" value="N6_N4_Mtase"/>
    <property type="match status" value="1"/>
</dbReference>
<evidence type="ECO:0000256" key="6">
    <source>
        <dbReference type="ARBA" id="ARBA00022747"/>
    </source>
</evidence>
<feature type="domain" description="DNA methylase N-4/N-6" evidence="9">
    <location>
        <begin position="23"/>
        <end position="248"/>
    </location>
</feature>
<gene>
    <name evidence="10" type="ORF">MM415B04865_0008</name>
</gene>
<dbReference type="GO" id="GO:0032259">
    <property type="term" value="P:methylation"/>
    <property type="evidence" value="ECO:0007669"/>
    <property type="project" value="UniProtKB-KW"/>
</dbReference>
<name>A0A6M3LCR3_9ZZZZ</name>
<sequence length="261" mass="29526">MDINKVYLGDCLEIMTSIPDKSIDMVLTSPPYDNLRTYGGNLQWNFEGIAKELYRVTKDGGVVVWVVGDATVKGSETGTSFKQALYFKSIGFSLHDTMIYQTNKPPMNGNRYQQDFEYMFIFSHGTPKTFNPIKINTLHPNVLNAGGNRAVDGSKKKRNRINRTGQLKVKGNIWYLPRSSQSGDEFSREHPATFPESLAHDHILSWSNEGDIILDPMAGSGTVGKMAKQLKRNYILIEKEPKYYEIILKRLSPLDKQVVLV</sequence>
<dbReference type="InterPro" id="IPR017985">
    <property type="entry name" value="MeTrfase_CN4_CS"/>
</dbReference>
<keyword evidence="6" id="KW-0680">Restriction system</keyword>
<accession>A0A6M3LCR3</accession>
<keyword evidence="5" id="KW-0949">S-adenosyl-L-methionine</keyword>
<reference evidence="10" key="1">
    <citation type="submission" date="2020-03" db="EMBL/GenBank/DDBJ databases">
        <title>The deep terrestrial virosphere.</title>
        <authorList>
            <person name="Holmfeldt K."/>
            <person name="Nilsson E."/>
            <person name="Simone D."/>
            <person name="Lopez-Fernandez M."/>
            <person name="Wu X."/>
            <person name="de Brujin I."/>
            <person name="Lundin D."/>
            <person name="Andersson A."/>
            <person name="Bertilsson S."/>
            <person name="Dopson M."/>
        </authorList>
    </citation>
    <scope>NUCLEOTIDE SEQUENCE</scope>
    <source>
        <strain evidence="10">MM415B04865</strain>
    </source>
</reference>
<evidence type="ECO:0000259" key="9">
    <source>
        <dbReference type="Pfam" id="PF01555"/>
    </source>
</evidence>
<dbReference type="SUPFAM" id="SSF53335">
    <property type="entry name" value="S-adenosyl-L-methionine-dependent methyltransferases"/>
    <property type="match status" value="1"/>
</dbReference>
<dbReference type="AlphaFoldDB" id="A0A6M3LCR3"/>
<protein>
    <recommendedName>
        <fullName evidence="2">site-specific DNA-methyltransferase (cytosine-N(4)-specific)</fullName>
        <ecNumber evidence="2">2.1.1.113</ecNumber>
    </recommendedName>
</protein>
<keyword evidence="4 10" id="KW-0808">Transferase</keyword>
<evidence type="ECO:0000313" key="10">
    <source>
        <dbReference type="EMBL" id="QJA92109.1"/>
    </source>
</evidence>
<evidence type="ECO:0000256" key="7">
    <source>
        <dbReference type="ARBA" id="ARBA00023125"/>
    </source>
</evidence>
<dbReference type="EC" id="2.1.1.113" evidence="2"/>
<dbReference type="PROSITE" id="PS00093">
    <property type="entry name" value="N4_MTASE"/>
    <property type="match status" value="1"/>
</dbReference>
<dbReference type="Gene3D" id="3.40.50.150">
    <property type="entry name" value="Vaccinia Virus protein VP39"/>
    <property type="match status" value="1"/>
</dbReference>
<evidence type="ECO:0000256" key="3">
    <source>
        <dbReference type="ARBA" id="ARBA00022603"/>
    </source>
</evidence>
<comment type="similarity">
    <text evidence="1">Belongs to the N(4)/N(6)-methyltransferase family. N(4) subfamily.</text>
</comment>
<dbReference type="PRINTS" id="PR00508">
    <property type="entry name" value="S21N4MTFRASE"/>
</dbReference>
<dbReference type="InterPro" id="IPR002941">
    <property type="entry name" value="DNA_methylase_N4/N6"/>
</dbReference>
<dbReference type="GO" id="GO:0015667">
    <property type="term" value="F:site-specific DNA-methyltransferase (cytosine-N4-specific) activity"/>
    <property type="evidence" value="ECO:0007669"/>
    <property type="project" value="UniProtKB-EC"/>
</dbReference>
<dbReference type="InterPro" id="IPR001091">
    <property type="entry name" value="RM_Methyltransferase"/>
</dbReference>
<dbReference type="InterPro" id="IPR029063">
    <property type="entry name" value="SAM-dependent_MTases_sf"/>
</dbReference>
<dbReference type="GO" id="GO:0008170">
    <property type="term" value="F:N-methyltransferase activity"/>
    <property type="evidence" value="ECO:0007669"/>
    <property type="project" value="InterPro"/>
</dbReference>
<proteinExistence type="inferred from homology"/>
<dbReference type="EMBL" id="MT143038">
    <property type="protein sequence ID" value="QJA92109.1"/>
    <property type="molecule type" value="Genomic_DNA"/>
</dbReference>
<evidence type="ECO:0000256" key="1">
    <source>
        <dbReference type="ARBA" id="ARBA00010203"/>
    </source>
</evidence>
<keyword evidence="3 10" id="KW-0489">Methyltransferase</keyword>
<comment type="catalytic activity">
    <reaction evidence="8">
        <text>a 2'-deoxycytidine in DNA + S-adenosyl-L-methionine = an N(4)-methyl-2'-deoxycytidine in DNA + S-adenosyl-L-homocysteine + H(+)</text>
        <dbReference type="Rhea" id="RHEA:16857"/>
        <dbReference type="Rhea" id="RHEA-COMP:11369"/>
        <dbReference type="Rhea" id="RHEA-COMP:13674"/>
        <dbReference type="ChEBI" id="CHEBI:15378"/>
        <dbReference type="ChEBI" id="CHEBI:57856"/>
        <dbReference type="ChEBI" id="CHEBI:59789"/>
        <dbReference type="ChEBI" id="CHEBI:85452"/>
        <dbReference type="ChEBI" id="CHEBI:137933"/>
        <dbReference type="EC" id="2.1.1.113"/>
    </reaction>
</comment>
<evidence type="ECO:0000256" key="4">
    <source>
        <dbReference type="ARBA" id="ARBA00022679"/>
    </source>
</evidence>
<keyword evidence="7" id="KW-0238">DNA-binding</keyword>
<organism evidence="10">
    <name type="scientific">viral metagenome</name>
    <dbReference type="NCBI Taxonomy" id="1070528"/>
    <lineage>
        <taxon>unclassified sequences</taxon>
        <taxon>metagenomes</taxon>
        <taxon>organismal metagenomes</taxon>
    </lineage>
</organism>
<evidence type="ECO:0000256" key="5">
    <source>
        <dbReference type="ARBA" id="ARBA00022691"/>
    </source>
</evidence>